<sequence length="49" mass="5351">MARLSGGNLNNGANAGRFYANLNNALSNANWNYAARISDMVFCGVFRRP</sequence>
<evidence type="ECO:0000313" key="1">
    <source>
        <dbReference type="EMBL" id="DAE21960.1"/>
    </source>
</evidence>
<dbReference type="EMBL" id="BK015722">
    <property type="protein sequence ID" value="DAE21960.1"/>
    <property type="molecule type" value="Genomic_DNA"/>
</dbReference>
<protein>
    <submittedName>
        <fullName evidence="1">Uncharacterized protein</fullName>
    </submittedName>
</protein>
<reference evidence="1" key="1">
    <citation type="journal article" date="2021" name="Proc. Natl. Acad. Sci. U.S.A.">
        <title>A Catalog of Tens of Thousands of Viruses from Human Metagenomes Reveals Hidden Associations with Chronic Diseases.</title>
        <authorList>
            <person name="Tisza M.J."/>
            <person name="Buck C.B."/>
        </authorList>
    </citation>
    <scope>NUCLEOTIDE SEQUENCE</scope>
    <source>
        <strain evidence="1">Ct7zc7</strain>
    </source>
</reference>
<organism evidence="1">
    <name type="scientific">Myoviridae sp. ct7zc7</name>
    <dbReference type="NCBI Taxonomy" id="2826620"/>
    <lineage>
        <taxon>Viruses</taxon>
        <taxon>Duplodnaviria</taxon>
        <taxon>Heunggongvirae</taxon>
        <taxon>Uroviricota</taxon>
        <taxon>Caudoviricetes</taxon>
    </lineage>
</organism>
<name>A0A8S5QS99_9CAUD</name>
<accession>A0A8S5QS99</accession>
<proteinExistence type="predicted"/>